<accession>K1P4Z3</accession>
<evidence type="ECO:0000313" key="1">
    <source>
        <dbReference type="EMBL" id="EKC18707.1"/>
    </source>
</evidence>
<reference evidence="1" key="1">
    <citation type="journal article" date="2012" name="Nature">
        <title>The oyster genome reveals stress adaptation and complexity of shell formation.</title>
        <authorList>
            <person name="Zhang G."/>
            <person name="Fang X."/>
            <person name="Guo X."/>
            <person name="Li L."/>
            <person name="Luo R."/>
            <person name="Xu F."/>
            <person name="Yang P."/>
            <person name="Zhang L."/>
            <person name="Wang X."/>
            <person name="Qi H."/>
            <person name="Xiong Z."/>
            <person name="Que H."/>
            <person name="Xie Y."/>
            <person name="Holland P.W."/>
            <person name="Paps J."/>
            <person name="Zhu Y."/>
            <person name="Wu F."/>
            <person name="Chen Y."/>
            <person name="Wang J."/>
            <person name="Peng C."/>
            <person name="Meng J."/>
            <person name="Yang L."/>
            <person name="Liu J."/>
            <person name="Wen B."/>
            <person name="Zhang N."/>
            <person name="Huang Z."/>
            <person name="Zhu Q."/>
            <person name="Feng Y."/>
            <person name="Mount A."/>
            <person name="Hedgecock D."/>
            <person name="Xu Z."/>
            <person name="Liu Y."/>
            <person name="Domazet-Loso T."/>
            <person name="Du Y."/>
            <person name="Sun X."/>
            <person name="Zhang S."/>
            <person name="Liu B."/>
            <person name="Cheng P."/>
            <person name="Jiang X."/>
            <person name="Li J."/>
            <person name="Fan D."/>
            <person name="Wang W."/>
            <person name="Fu W."/>
            <person name="Wang T."/>
            <person name="Wang B."/>
            <person name="Zhang J."/>
            <person name="Peng Z."/>
            <person name="Li Y."/>
            <person name="Li N."/>
            <person name="Wang J."/>
            <person name="Chen M."/>
            <person name="He Y."/>
            <person name="Tan F."/>
            <person name="Song X."/>
            <person name="Zheng Q."/>
            <person name="Huang R."/>
            <person name="Yang H."/>
            <person name="Du X."/>
            <person name="Chen L."/>
            <person name="Yang M."/>
            <person name="Gaffney P.M."/>
            <person name="Wang S."/>
            <person name="Luo L."/>
            <person name="She Z."/>
            <person name="Ming Y."/>
            <person name="Huang W."/>
            <person name="Zhang S."/>
            <person name="Huang B."/>
            <person name="Zhang Y."/>
            <person name="Qu T."/>
            <person name="Ni P."/>
            <person name="Miao G."/>
            <person name="Wang J."/>
            <person name="Wang Q."/>
            <person name="Steinberg C.E."/>
            <person name="Wang H."/>
            <person name="Li N."/>
            <person name="Qian L."/>
            <person name="Zhang G."/>
            <person name="Li Y."/>
            <person name="Yang H."/>
            <person name="Liu X."/>
            <person name="Wang J."/>
            <person name="Yin Y."/>
            <person name="Wang J."/>
        </authorList>
    </citation>
    <scope>NUCLEOTIDE SEQUENCE [LARGE SCALE GENOMIC DNA]</scope>
    <source>
        <strain evidence="1">05x7-T-G4-1.051#20</strain>
    </source>
</reference>
<sequence>MDFCIAYYTITSTPCAYLYDVVILNRSVKGSGTNRVIHYYECGIVKFHRGDKIHGLGRGFAKS</sequence>
<organism evidence="1">
    <name type="scientific">Magallana gigas</name>
    <name type="common">Pacific oyster</name>
    <name type="synonym">Crassostrea gigas</name>
    <dbReference type="NCBI Taxonomy" id="29159"/>
    <lineage>
        <taxon>Eukaryota</taxon>
        <taxon>Metazoa</taxon>
        <taxon>Spiralia</taxon>
        <taxon>Lophotrochozoa</taxon>
        <taxon>Mollusca</taxon>
        <taxon>Bivalvia</taxon>
        <taxon>Autobranchia</taxon>
        <taxon>Pteriomorphia</taxon>
        <taxon>Ostreida</taxon>
        <taxon>Ostreoidea</taxon>
        <taxon>Ostreidae</taxon>
        <taxon>Magallana</taxon>
    </lineage>
</organism>
<proteinExistence type="predicted"/>
<dbReference type="EMBL" id="JH817979">
    <property type="protein sequence ID" value="EKC18707.1"/>
    <property type="molecule type" value="Genomic_DNA"/>
</dbReference>
<protein>
    <submittedName>
        <fullName evidence="1">Uncharacterized protein</fullName>
    </submittedName>
</protein>
<gene>
    <name evidence="1" type="ORF">CGI_10011418</name>
</gene>
<dbReference type="AlphaFoldDB" id="K1P4Z3"/>
<dbReference type="InParanoid" id="K1P4Z3"/>
<name>K1P4Z3_MAGGI</name>
<dbReference type="HOGENOM" id="CLU_2887929_0_0_1"/>